<gene>
    <name evidence="2" type="ORF">SBOR_1417</name>
</gene>
<keyword evidence="3" id="KW-1185">Reference proteome</keyword>
<feature type="region of interest" description="Disordered" evidence="1">
    <location>
        <begin position="1"/>
        <end position="20"/>
    </location>
</feature>
<organism evidence="2 3">
    <name type="scientific">Sclerotinia borealis (strain F-4128)</name>
    <dbReference type="NCBI Taxonomy" id="1432307"/>
    <lineage>
        <taxon>Eukaryota</taxon>
        <taxon>Fungi</taxon>
        <taxon>Dikarya</taxon>
        <taxon>Ascomycota</taxon>
        <taxon>Pezizomycotina</taxon>
        <taxon>Leotiomycetes</taxon>
        <taxon>Helotiales</taxon>
        <taxon>Sclerotiniaceae</taxon>
        <taxon>Sclerotinia</taxon>
    </lineage>
</organism>
<accession>W9CUC5</accession>
<dbReference type="EMBL" id="AYSA01000050">
    <property type="protein sequence ID" value="ESZ98189.1"/>
    <property type="molecule type" value="Genomic_DNA"/>
</dbReference>
<name>W9CUC5_SCLBF</name>
<dbReference type="HOGENOM" id="CLU_2005245_0_0_1"/>
<evidence type="ECO:0000313" key="3">
    <source>
        <dbReference type="Proteomes" id="UP000019487"/>
    </source>
</evidence>
<reference evidence="2 3" key="1">
    <citation type="journal article" date="2014" name="Genome Announc.">
        <title>Draft genome sequence of Sclerotinia borealis, a psychrophilic plant pathogenic fungus.</title>
        <authorList>
            <person name="Mardanov A.V."/>
            <person name="Beletsky A.V."/>
            <person name="Kadnikov V.V."/>
            <person name="Ignatov A.N."/>
            <person name="Ravin N.V."/>
        </authorList>
    </citation>
    <scope>NUCLEOTIDE SEQUENCE [LARGE SCALE GENOMIC DNA]</scope>
    <source>
        <strain evidence="3">F-4157</strain>
    </source>
</reference>
<evidence type="ECO:0000313" key="2">
    <source>
        <dbReference type="EMBL" id="ESZ98189.1"/>
    </source>
</evidence>
<sequence length="124" mass="13750">MEVDPELSIGGHASRVSKVEQHDEQELAEFGYKQELRRDWGLMDKFGISFSIIKKSSTTLIVSSTSNTSDRGLSHHWNYDTILLPMVEIEAAARLGINPEEPGALERAELVGKVDLHSGLKSTD</sequence>
<dbReference type="AlphaFoldDB" id="W9CUC5"/>
<proteinExistence type="predicted"/>
<evidence type="ECO:0000256" key="1">
    <source>
        <dbReference type="SAM" id="MobiDB-lite"/>
    </source>
</evidence>
<dbReference type="STRING" id="1432307.W9CUC5"/>
<dbReference type="Proteomes" id="UP000019487">
    <property type="component" value="Unassembled WGS sequence"/>
</dbReference>
<comment type="caution">
    <text evidence="2">The sequence shown here is derived from an EMBL/GenBank/DDBJ whole genome shotgun (WGS) entry which is preliminary data.</text>
</comment>
<protein>
    <submittedName>
        <fullName evidence="2">Uncharacterized protein</fullName>
    </submittedName>
</protein>
<dbReference type="OrthoDB" id="10054429at2759"/>